<dbReference type="SUPFAM" id="SSF52047">
    <property type="entry name" value="RNI-like"/>
    <property type="match status" value="1"/>
</dbReference>
<evidence type="ECO:0000313" key="1">
    <source>
        <dbReference type="EMBL" id="THU83378.1"/>
    </source>
</evidence>
<evidence type="ECO:0008006" key="3">
    <source>
        <dbReference type="Google" id="ProtNLM"/>
    </source>
</evidence>
<dbReference type="EMBL" id="ML179666">
    <property type="protein sequence ID" value="THU83378.1"/>
    <property type="molecule type" value="Genomic_DNA"/>
</dbReference>
<dbReference type="InterPro" id="IPR032675">
    <property type="entry name" value="LRR_dom_sf"/>
</dbReference>
<keyword evidence="2" id="KW-1185">Reference proteome</keyword>
<gene>
    <name evidence="1" type="ORF">K435DRAFT_427966</name>
</gene>
<name>A0A4S8L5N7_DENBC</name>
<organism evidence="1 2">
    <name type="scientific">Dendrothele bispora (strain CBS 962.96)</name>
    <dbReference type="NCBI Taxonomy" id="1314807"/>
    <lineage>
        <taxon>Eukaryota</taxon>
        <taxon>Fungi</taxon>
        <taxon>Dikarya</taxon>
        <taxon>Basidiomycota</taxon>
        <taxon>Agaricomycotina</taxon>
        <taxon>Agaricomycetes</taxon>
        <taxon>Agaricomycetidae</taxon>
        <taxon>Agaricales</taxon>
        <taxon>Agaricales incertae sedis</taxon>
        <taxon>Dendrothele</taxon>
    </lineage>
</organism>
<dbReference type="AlphaFoldDB" id="A0A4S8L5N7"/>
<reference evidence="1 2" key="1">
    <citation type="journal article" date="2019" name="Nat. Ecol. Evol.">
        <title>Megaphylogeny resolves global patterns of mushroom evolution.</title>
        <authorList>
            <person name="Varga T."/>
            <person name="Krizsan K."/>
            <person name="Foldi C."/>
            <person name="Dima B."/>
            <person name="Sanchez-Garcia M."/>
            <person name="Sanchez-Ramirez S."/>
            <person name="Szollosi G.J."/>
            <person name="Szarkandi J.G."/>
            <person name="Papp V."/>
            <person name="Albert L."/>
            <person name="Andreopoulos W."/>
            <person name="Angelini C."/>
            <person name="Antonin V."/>
            <person name="Barry K.W."/>
            <person name="Bougher N.L."/>
            <person name="Buchanan P."/>
            <person name="Buyck B."/>
            <person name="Bense V."/>
            <person name="Catcheside P."/>
            <person name="Chovatia M."/>
            <person name="Cooper J."/>
            <person name="Damon W."/>
            <person name="Desjardin D."/>
            <person name="Finy P."/>
            <person name="Geml J."/>
            <person name="Haridas S."/>
            <person name="Hughes K."/>
            <person name="Justo A."/>
            <person name="Karasinski D."/>
            <person name="Kautmanova I."/>
            <person name="Kiss B."/>
            <person name="Kocsube S."/>
            <person name="Kotiranta H."/>
            <person name="LaButti K.M."/>
            <person name="Lechner B.E."/>
            <person name="Liimatainen K."/>
            <person name="Lipzen A."/>
            <person name="Lukacs Z."/>
            <person name="Mihaltcheva S."/>
            <person name="Morgado L.N."/>
            <person name="Niskanen T."/>
            <person name="Noordeloos M.E."/>
            <person name="Ohm R.A."/>
            <person name="Ortiz-Santana B."/>
            <person name="Ovrebo C."/>
            <person name="Racz N."/>
            <person name="Riley R."/>
            <person name="Savchenko A."/>
            <person name="Shiryaev A."/>
            <person name="Soop K."/>
            <person name="Spirin V."/>
            <person name="Szebenyi C."/>
            <person name="Tomsovsky M."/>
            <person name="Tulloss R.E."/>
            <person name="Uehling J."/>
            <person name="Grigoriev I.V."/>
            <person name="Vagvolgyi C."/>
            <person name="Papp T."/>
            <person name="Martin F.M."/>
            <person name="Miettinen O."/>
            <person name="Hibbett D.S."/>
            <person name="Nagy L.G."/>
        </authorList>
    </citation>
    <scope>NUCLEOTIDE SEQUENCE [LARGE SCALE GENOMIC DNA]</scope>
    <source>
        <strain evidence="1 2">CBS 962.96</strain>
    </source>
</reference>
<sequence>MSGAVIKTVNQSKFGLNHLSSLLIGSTMLDTLCFTGNSRKQIPLITILNLLASLQTYSDKLTDAQRNQIRFLKLFEISYFEDCSDISLTGLAGLEVLHICWERYSSRNNERKPSETTCEVFGKMIKAARYTLQSLNINFLGLGNRTEIQSKFDLRMLAGDKGDAGAWKKLRKLKLSIYIHSGSPCGDFVGTLEAIADMFPNLETLDLITTAWKYKDMVRYTPDILNPLSKLKSLHHLYLALDFERDSKDERARDHDLNWYNRCLHRRYAATQAIADVCPLTRCFWIHQFIDSEGNDLWCHFVVENDFGNGKPGDSGSSRSDRRTGDKIVKTKMEDWMRPYWRRELEGDFPGEVVGPPEDWEYMTSDPDYHYLAC</sequence>
<proteinExistence type="predicted"/>
<dbReference type="OrthoDB" id="3025297at2759"/>
<dbReference type="Proteomes" id="UP000297245">
    <property type="component" value="Unassembled WGS sequence"/>
</dbReference>
<evidence type="ECO:0000313" key="2">
    <source>
        <dbReference type="Proteomes" id="UP000297245"/>
    </source>
</evidence>
<dbReference type="Gene3D" id="3.80.10.10">
    <property type="entry name" value="Ribonuclease Inhibitor"/>
    <property type="match status" value="1"/>
</dbReference>
<accession>A0A4S8L5N7</accession>
<protein>
    <recommendedName>
        <fullName evidence="3">F-box domain-containing protein</fullName>
    </recommendedName>
</protein>